<dbReference type="GO" id="GO:0005886">
    <property type="term" value="C:plasma membrane"/>
    <property type="evidence" value="ECO:0007669"/>
    <property type="project" value="UniProtKB-SubCell"/>
</dbReference>
<evidence type="ECO:0000256" key="5">
    <source>
        <dbReference type="ARBA" id="ARBA00023136"/>
    </source>
</evidence>
<keyword evidence="3 7" id="KW-0812">Transmembrane</keyword>
<name>A0AAC8YGK2_9ACTN</name>
<dbReference type="PANTHER" id="PTHR30213:SF1">
    <property type="entry name" value="INNER MEMBRANE PROTEIN YHJD"/>
    <property type="match status" value="1"/>
</dbReference>
<dbReference type="InterPro" id="IPR017039">
    <property type="entry name" value="Virul_fac_BrkB"/>
</dbReference>
<feature type="transmembrane region" description="Helical" evidence="7">
    <location>
        <begin position="286"/>
        <end position="308"/>
    </location>
</feature>
<reference evidence="8 9" key="1">
    <citation type="submission" date="2016-02" db="EMBL/GenBank/DDBJ databases">
        <title>Complete Genome Sequence of Propionibacterium acidipropionici ATCC 55737.</title>
        <authorList>
            <person name="Luna Flores C.H."/>
            <person name="Nielsen L.K."/>
            <person name="Marcellin E."/>
        </authorList>
    </citation>
    <scope>NUCLEOTIDE SEQUENCE [LARGE SCALE GENOMIC DNA]</scope>
    <source>
        <strain evidence="8 9">ATCC 55737</strain>
    </source>
</reference>
<organism evidence="8 9">
    <name type="scientific">Acidipropionibacterium acidipropionici</name>
    <dbReference type="NCBI Taxonomy" id="1748"/>
    <lineage>
        <taxon>Bacteria</taxon>
        <taxon>Bacillati</taxon>
        <taxon>Actinomycetota</taxon>
        <taxon>Actinomycetes</taxon>
        <taxon>Propionibacteriales</taxon>
        <taxon>Propionibacteriaceae</taxon>
        <taxon>Acidipropionibacterium</taxon>
    </lineage>
</organism>
<keyword evidence="4 7" id="KW-1133">Transmembrane helix</keyword>
<protein>
    <recommendedName>
        <fullName evidence="10">YihY/virulence factor BrkB family protein</fullName>
    </recommendedName>
</protein>
<feature type="transmembrane region" description="Helical" evidence="7">
    <location>
        <begin position="256"/>
        <end position="274"/>
    </location>
</feature>
<evidence type="ECO:0000256" key="7">
    <source>
        <dbReference type="SAM" id="Phobius"/>
    </source>
</evidence>
<dbReference type="EMBL" id="CP014352">
    <property type="protein sequence ID" value="AMS06247.1"/>
    <property type="molecule type" value="Genomic_DNA"/>
</dbReference>
<feature type="transmembrane region" description="Helical" evidence="7">
    <location>
        <begin position="137"/>
        <end position="158"/>
    </location>
</feature>
<dbReference type="AlphaFoldDB" id="A0AAC8YGK2"/>
<feature type="transmembrane region" description="Helical" evidence="7">
    <location>
        <begin position="178"/>
        <end position="202"/>
    </location>
</feature>
<dbReference type="Pfam" id="PF03631">
    <property type="entry name" value="Virul_fac_BrkB"/>
    <property type="match status" value="1"/>
</dbReference>
<evidence type="ECO:0000256" key="1">
    <source>
        <dbReference type="ARBA" id="ARBA00004651"/>
    </source>
</evidence>
<evidence type="ECO:0008006" key="10">
    <source>
        <dbReference type="Google" id="ProtNLM"/>
    </source>
</evidence>
<evidence type="ECO:0000256" key="6">
    <source>
        <dbReference type="SAM" id="MobiDB-lite"/>
    </source>
</evidence>
<gene>
    <name evidence="8" type="ORF">AXH35_13150</name>
</gene>
<evidence type="ECO:0000313" key="9">
    <source>
        <dbReference type="Proteomes" id="UP000075221"/>
    </source>
</evidence>
<feature type="transmembrane region" description="Helical" evidence="7">
    <location>
        <begin position="64"/>
        <end position="92"/>
    </location>
</feature>
<proteinExistence type="predicted"/>
<dbReference type="Proteomes" id="UP000075221">
    <property type="component" value="Chromosome"/>
</dbReference>
<keyword evidence="5 7" id="KW-0472">Membrane</keyword>
<feature type="transmembrane region" description="Helical" evidence="7">
    <location>
        <begin position="222"/>
        <end position="244"/>
    </location>
</feature>
<evidence type="ECO:0000256" key="2">
    <source>
        <dbReference type="ARBA" id="ARBA00022475"/>
    </source>
</evidence>
<sequence length="374" mass="39003">MTVDRGAGDGAPPDTNPGPPEGPGWSQAVRTKGATGRLKALVAWWQQTRIARTLQRYGARYGGLMASGMALTTMLSLTAVLTVAITVFMAVLGGNAQLKASFLNALDTALPGILKTDSKSTGLLDPNSLVQSNASSITGVIALLVAAWSAVTLVGNLAKSIQSMFGLVALPGNAVMRIVRNALGAAAMGICLVASSGLSIVVNIFRDWITRALGISPGVGRIGLIVSGLVISAVADAAMLVLLVRAVAGVRVPRKDLWWGVVLFAIGSGLLRQLGTTAVGAVDDALLASATAIITLILWINLLVRVLLYVCAWMANPPQGVPVNDPEAVHFRERPNFVTMSSPDTLEWPHNAVTGEVQPVAVEKVSQDQDPLPL</sequence>
<dbReference type="RefSeq" id="WP_062820134.1">
    <property type="nucleotide sequence ID" value="NZ_CP014352.1"/>
</dbReference>
<evidence type="ECO:0000256" key="3">
    <source>
        <dbReference type="ARBA" id="ARBA00022692"/>
    </source>
</evidence>
<feature type="region of interest" description="Disordered" evidence="6">
    <location>
        <begin position="1"/>
        <end position="26"/>
    </location>
</feature>
<comment type="subcellular location">
    <subcellularLocation>
        <location evidence="1">Cell membrane</location>
        <topology evidence="1">Multi-pass membrane protein</topology>
    </subcellularLocation>
</comment>
<evidence type="ECO:0000256" key="4">
    <source>
        <dbReference type="ARBA" id="ARBA00022989"/>
    </source>
</evidence>
<accession>A0AAC8YGK2</accession>
<keyword evidence="2" id="KW-1003">Cell membrane</keyword>
<dbReference type="PANTHER" id="PTHR30213">
    <property type="entry name" value="INNER MEMBRANE PROTEIN YHJD"/>
    <property type="match status" value="1"/>
</dbReference>
<evidence type="ECO:0000313" key="8">
    <source>
        <dbReference type="EMBL" id="AMS06247.1"/>
    </source>
</evidence>